<organism evidence="4">
    <name type="scientific">Sida mottle virus</name>
    <dbReference type="NCBI Taxonomy" id="191460"/>
    <lineage>
        <taxon>Viruses</taxon>
        <taxon>Monodnaviria</taxon>
        <taxon>Shotokuvirae</taxon>
        <taxon>Cressdnaviricota</taxon>
        <taxon>Repensiviricetes</taxon>
        <taxon>Geplafuvirales</taxon>
        <taxon>Geminiviridae</taxon>
        <taxon>Begomovirus</taxon>
        <taxon>Begomovirus sidavariati</taxon>
    </lineage>
</organism>
<dbReference type="InterPro" id="IPR002488">
    <property type="entry name" value="Gemini_C4"/>
</dbReference>
<name>L7YC86_9GEMI</name>
<dbReference type="EMBL" id="JX871377">
    <property type="protein sequence ID" value="AGD98591.1"/>
    <property type="molecule type" value="Genomic_DNA"/>
</dbReference>
<comment type="similarity">
    <text evidence="1">Belongs to the geminiviridae protein AC4/C4 family.</text>
</comment>
<feature type="region of interest" description="Disordered" evidence="3">
    <location>
        <begin position="42"/>
        <end position="85"/>
    </location>
</feature>
<proteinExistence type="inferred from homology"/>
<keyword evidence="2" id="KW-0945">Host-virus interaction</keyword>
<dbReference type="Pfam" id="PF01492">
    <property type="entry name" value="Gemini_C4"/>
    <property type="match status" value="1"/>
</dbReference>
<evidence type="ECO:0000256" key="1">
    <source>
        <dbReference type="ARBA" id="ARBA00008996"/>
    </source>
</evidence>
<accession>L7YC86</accession>
<evidence type="ECO:0000256" key="3">
    <source>
        <dbReference type="SAM" id="MobiDB-lite"/>
    </source>
</evidence>
<evidence type="ECO:0000313" key="4">
    <source>
        <dbReference type="EMBL" id="AGD98591.1"/>
    </source>
</evidence>
<sequence>MGNLTSTSCCNWKERVQSQITDCSTWYPQLGQHISIRTYRELSRAPTSSHTSTRTEIQWNGGSSRSTEEVQGEDNRQLMTLQLRR</sequence>
<feature type="compositionally biased region" description="Polar residues" evidence="3">
    <location>
        <begin position="45"/>
        <end position="65"/>
    </location>
</feature>
<evidence type="ECO:0000256" key="2">
    <source>
        <dbReference type="ARBA" id="ARBA00022581"/>
    </source>
</evidence>
<protein>
    <submittedName>
        <fullName evidence="4">AC4 protein</fullName>
    </submittedName>
</protein>
<reference evidence="4" key="1">
    <citation type="submission" date="2012-09" db="EMBL/GenBank/DDBJ databases">
        <title>Further molecular characterization of weed-associated begomoviruses in Brazil with an emphasis on Sida spp.</title>
        <authorList>
            <person name="Tavares S.S."/>
            <person name="Ramos-Sobrinho R."/>
            <person name="Gonzales-Aguilera J."/>
            <person name="Lima G.S.A."/>
            <person name="Assuncao I.P."/>
            <person name="Zerbini F.M."/>
        </authorList>
    </citation>
    <scope>NUCLEOTIDE SEQUENCE</scope>
    <source>
        <strain evidence="4">BR:Vic10:10</strain>
    </source>
</reference>